<dbReference type="AlphaFoldDB" id="A0AAU9SVV7"/>
<feature type="region of interest" description="Disordered" evidence="2">
    <location>
        <begin position="122"/>
        <end position="153"/>
    </location>
</feature>
<evidence type="ECO:0000259" key="3">
    <source>
        <dbReference type="PROSITE" id="PS50089"/>
    </source>
</evidence>
<feature type="compositionally biased region" description="Polar residues" evidence="2">
    <location>
        <begin position="220"/>
        <end position="237"/>
    </location>
</feature>
<evidence type="ECO:0000256" key="1">
    <source>
        <dbReference type="PROSITE-ProRule" id="PRU00175"/>
    </source>
</evidence>
<keyword evidence="1" id="KW-0862">Zinc</keyword>
<keyword evidence="1" id="KW-0479">Metal-binding</keyword>
<protein>
    <recommendedName>
        <fullName evidence="3">RING-type domain-containing protein</fullName>
    </recommendedName>
</protein>
<evidence type="ECO:0000313" key="4">
    <source>
        <dbReference type="EMBL" id="CAH2072448.1"/>
    </source>
</evidence>
<dbReference type="InterPro" id="IPR013083">
    <property type="entry name" value="Znf_RING/FYVE/PHD"/>
</dbReference>
<organism evidence="4 5">
    <name type="scientific">Thlaspi arvense</name>
    <name type="common">Field penny-cress</name>
    <dbReference type="NCBI Taxonomy" id="13288"/>
    <lineage>
        <taxon>Eukaryota</taxon>
        <taxon>Viridiplantae</taxon>
        <taxon>Streptophyta</taxon>
        <taxon>Embryophyta</taxon>
        <taxon>Tracheophyta</taxon>
        <taxon>Spermatophyta</taxon>
        <taxon>Magnoliopsida</taxon>
        <taxon>eudicotyledons</taxon>
        <taxon>Gunneridae</taxon>
        <taxon>Pentapetalae</taxon>
        <taxon>rosids</taxon>
        <taxon>malvids</taxon>
        <taxon>Brassicales</taxon>
        <taxon>Brassicaceae</taxon>
        <taxon>Thlaspideae</taxon>
        <taxon>Thlaspi</taxon>
    </lineage>
</organism>
<evidence type="ECO:0000256" key="2">
    <source>
        <dbReference type="SAM" id="MobiDB-lite"/>
    </source>
</evidence>
<keyword evidence="5" id="KW-1185">Reference proteome</keyword>
<feature type="compositionally biased region" description="Low complexity" evidence="2">
    <location>
        <begin position="245"/>
        <end position="256"/>
    </location>
</feature>
<evidence type="ECO:0000313" key="5">
    <source>
        <dbReference type="Proteomes" id="UP000836841"/>
    </source>
</evidence>
<name>A0AAU9SVV7_THLAR</name>
<dbReference type="InterPro" id="IPR001841">
    <property type="entry name" value="Znf_RING"/>
</dbReference>
<dbReference type="GO" id="GO:0008270">
    <property type="term" value="F:zinc ion binding"/>
    <property type="evidence" value="ECO:0007669"/>
    <property type="project" value="UniProtKB-KW"/>
</dbReference>
<sequence length="415" mass="45732">MNIPATMLDILKSCLPSITIVFGLEEGGENKTELKTGALCCVVASRPLVTSKSPPHRGRDVPSSGQDYALQWRTNLSYSPAGYTRDGLQQDMSDESHGFAFYSSRSRQSTSLESCFQQSPRWASNSSASGGNEHKTCRVESVPRSNSSKPQWLNEERGFDQACTAISPSFRSLLSHPPSSATWESPGKQPLRLTPCSYPRLFCNPVSDCENPEPDHSQEDSSTNPESSSMMPTRNHQNSPEEEASPNPSNNSTSSNGMVLDVERSNEAEVETQRSPPGSVINQRCGVCKKLLSQKSPWCSYKILRCGDMPAAGVFPCHHVFHVECLDKVTPTAETREPPCPVCSNAIGAMEQPLLVPETLELALRSLRRSRTALGSEILNSSCNDNERRQIRRRSHKWETLSCCLNISFSSSSRN</sequence>
<dbReference type="SUPFAM" id="SSF57850">
    <property type="entry name" value="RING/U-box"/>
    <property type="match status" value="1"/>
</dbReference>
<dbReference type="EMBL" id="OU466862">
    <property type="protein sequence ID" value="CAH2072448.1"/>
    <property type="molecule type" value="Genomic_DNA"/>
</dbReference>
<keyword evidence="1" id="KW-0863">Zinc-finger</keyword>
<dbReference type="PANTHER" id="PTHR31150">
    <property type="entry name" value="EXPRESSED PROTEIN"/>
    <property type="match status" value="1"/>
</dbReference>
<accession>A0AAU9SVV7</accession>
<proteinExistence type="predicted"/>
<feature type="domain" description="RING-type" evidence="3">
    <location>
        <begin position="285"/>
        <end position="344"/>
    </location>
</feature>
<dbReference type="CDD" id="cd16448">
    <property type="entry name" value="RING-H2"/>
    <property type="match status" value="1"/>
</dbReference>
<reference evidence="4 5" key="1">
    <citation type="submission" date="2022-03" db="EMBL/GenBank/DDBJ databases">
        <authorList>
            <person name="Nunn A."/>
            <person name="Chopra R."/>
            <person name="Nunn A."/>
            <person name="Contreras Garrido A."/>
        </authorList>
    </citation>
    <scope>NUCLEOTIDE SEQUENCE [LARGE SCALE GENOMIC DNA]</scope>
</reference>
<dbReference type="Proteomes" id="UP000836841">
    <property type="component" value="Chromosome 6"/>
</dbReference>
<dbReference type="PROSITE" id="PS50089">
    <property type="entry name" value="ZF_RING_2"/>
    <property type="match status" value="1"/>
</dbReference>
<feature type="region of interest" description="Disordered" evidence="2">
    <location>
        <begin position="209"/>
        <end position="257"/>
    </location>
</feature>
<gene>
    <name evidence="4" type="ORF">TAV2_LOCUS19848</name>
</gene>
<dbReference type="PANTHER" id="PTHR31150:SF2">
    <property type="entry name" value="RING_U-BOX SUPERFAMILY PROTEIN"/>
    <property type="match status" value="1"/>
</dbReference>
<dbReference type="Gene3D" id="3.30.40.10">
    <property type="entry name" value="Zinc/RING finger domain, C3HC4 (zinc finger)"/>
    <property type="match status" value="1"/>
</dbReference>